<dbReference type="EMBL" id="FTMC01000011">
    <property type="protein sequence ID" value="SIQ90813.1"/>
    <property type="molecule type" value="Genomic_DNA"/>
</dbReference>
<proteinExistence type="predicted"/>
<protein>
    <submittedName>
        <fullName evidence="1">Uncharacterized protein</fullName>
    </submittedName>
</protein>
<gene>
    <name evidence="1" type="ORF">SAMN05421672_111125</name>
</gene>
<dbReference type="Proteomes" id="UP000186079">
    <property type="component" value="Unassembled WGS sequence"/>
</dbReference>
<reference evidence="1 2" key="1">
    <citation type="submission" date="2017-01" db="EMBL/GenBank/DDBJ databases">
        <authorList>
            <person name="Mah S.A."/>
            <person name="Swanson W.J."/>
            <person name="Moy G.W."/>
            <person name="Vacquier V.D."/>
        </authorList>
    </citation>
    <scope>NUCLEOTIDE SEQUENCE [LARGE SCALE GENOMIC DNA]</scope>
    <source>
        <strain evidence="1 2">ATCC 29606</strain>
    </source>
</reference>
<dbReference type="RefSeq" id="WP_052199656.1">
    <property type="nucleotide sequence ID" value="NZ_FTMC01000011.1"/>
</dbReference>
<name>A0A1N6WL13_9PSED</name>
<evidence type="ECO:0000313" key="1">
    <source>
        <dbReference type="EMBL" id="SIQ90813.1"/>
    </source>
</evidence>
<sequence>MRDSLAGIDRMIADLDQRIVGTWRGMRGSDTSCEFLAWQSTFHPDARYEIVFYSDAEMSRQILVQTGFWMAMNGKSRLMPKGVKVPDEYDYRLIDADTIEYINLARGPTAECQEDYRFVERRVRY</sequence>
<accession>A0A1N6WL13</accession>
<evidence type="ECO:0000313" key="2">
    <source>
        <dbReference type="Proteomes" id="UP000186079"/>
    </source>
</evidence>
<organism evidence="1 2">
    <name type="scientific">Pseudomonas flexibilis</name>
    <dbReference type="NCBI Taxonomy" id="706570"/>
    <lineage>
        <taxon>Bacteria</taxon>
        <taxon>Pseudomonadati</taxon>
        <taxon>Pseudomonadota</taxon>
        <taxon>Gammaproteobacteria</taxon>
        <taxon>Pseudomonadales</taxon>
        <taxon>Pseudomonadaceae</taxon>
        <taxon>Pseudomonas</taxon>
    </lineage>
</organism>
<dbReference type="AlphaFoldDB" id="A0A1N6WL13"/>